<dbReference type="PANTHER" id="PTHR47965:SF95">
    <property type="entry name" value="PEPTIDASE A1 DOMAIN-CONTAINING PROTEIN"/>
    <property type="match status" value="1"/>
</dbReference>
<dbReference type="Proteomes" id="UP001187471">
    <property type="component" value="Unassembled WGS sequence"/>
</dbReference>
<dbReference type="InterPro" id="IPR021109">
    <property type="entry name" value="Peptidase_aspartic_dom_sf"/>
</dbReference>
<dbReference type="InterPro" id="IPR033121">
    <property type="entry name" value="PEPTIDASE_A1"/>
</dbReference>
<dbReference type="GO" id="GO:0006508">
    <property type="term" value="P:proteolysis"/>
    <property type="evidence" value="ECO:0007669"/>
    <property type="project" value="InterPro"/>
</dbReference>
<gene>
    <name evidence="7" type="ORF">RJ640_028899</name>
</gene>
<evidence type="ECO:0000256" key="4">
    <source>
        <dbReference type="ARBA" id="ARBA00022729"/>
    </source>
</evidence>
<dbReference type="InterPro" id="IPR001461">
    <property type="entry name" value="Aspartic_peptidase_A1"/>
</dbReference>
<feature type="signal peptide" evidence="5">
    <location>
        <begin position="1"/>
        <end position="21"/>
    </location>
</feature>
<sequence length="417" mass="45182">MASSPQLFAFSLLLFISLSKAALQQPKSLFLPISKDPSSLQYIAHLHLGTPLKSRNFVLDVGGRYLWMNCESRYNSSTYKPGRCGSPPCLAAKVSDCAYCYSTPPKPGCSTNTCILNPKNTITGVAASEELSTDVVSFKSTAHTKTNVPRFIFSCSRVGLLEGLPRGASGMVGLGRTTISLPSQLSTPKFALCLPPKIKSKGVVIFGNPPYAFYPPYNKKKSIDLQFSYTKLYNNPVHPSAEYLIGVTGITIDKKHIPISPALLSINNKGDGGTKISTIVPYTVLESSIYNGLKQAFSKGVQAMNVSKVAPVAPFTECFSTEFLGYTPTGPFVPEIGFVFENKEMYWELYGVNSMVEISRKVVCLAFVDGGAGPRTSIVIGSHQLQDNVVEFDLAASRVGFSRDLLNAHAGCDGFRF</sequence>
<dbReference type="FunFam" id="2.40.70.10:FF:000041">
    <property type="entry name" value="Basic 7S globulin"/>
    <property type="match status" value="1"/>
</dbReference>
<evidence type="ECO:0000259" key="6">
    <source>
        <dbReference type="PROSITE" id="PS51767"/>
    </source>
</evidence>
<dbReference type="GO" id="GO:0005576">
    <property type="term" value="C:extracellular region"/>
    <property type="evidence" value="ECO:0007669"/>
    <property type="project" value="UniProtKB-SubCell"/>
</dbReference>
<dbReference type="EMBL" id="JAVXUO010003084">
    <property type="protein sequence ID" value="KAK2966889.1"/>
    <property type="molecule type" value="Genomic_DNA"/>
</dbReference>
<dbReference type="Gene3D" id="2.40.70.10">
    <property type="entry name" value="Acid Proteases"/>
    <property type="match status" value="2"/>
</dbReference>
<dbReference type="Pfam" id="PF14543">
    <property type="entry name" value="TAXi_N"/>
    <property type="match status" value="1"/>
</dbReference>
<dbReference type="InterPro" id="IPR032861">
    <property type="entry name" value="TAXi_N"/>
</dbReference>
<dbReference type="InterPro" id="IPR032799">
    <property type="entry name" value="TAXi_C"/>
</dbReference>
<dbReference type="AlphaFoldDB" id="A0AA88QAW2"/>
<accession>A0AA88QAW2</accession>
<feature type="domain" description="Peptidase A1" evidence="6">
    <location>
        <begin position="42"/>
        <end position="402"/>
    </location>
</feature>
<organism evidence="7 8">
    <name type="scientific">Escallonia rubra</name>
    <dbReference type="NCBI Taxonomy" id="112253"/>
    <lineage>
        <taxon>Eukaryota</taxon>
        <taxon>Viridiplantae</taxon>
        <taxon>Streptophyta</taxon>
        <taxon>Embryophyta</taxon>
        <taxon>Tracheophyta</taxon>
        <taxon>Spermatophyta</taxon>
        <taxon>Magnoliopsida</taxon>
        <taxon>eudicotyledons</taxon>
        <taxon>Gunneridae</taxon>
        <taxon>Pentapetalae</taxon>
        <taxon>asterids</taxon>
        <taxon>campanulids</taxon>
        <taxon>Escalloniales</taxon>
        <taxon>Escalloniaceae</taxon>
        <taxon>Escallonia</taxon>
    </lineage>
</organism>
<evidence type="ECO:0000256" key="1">
    <source>
        <dbReference type="ARBA" id="ARBA00004239"/>
    </source>
</evidence>
<dbReference type="PANTHER" id="PTHR47965">
    <property type="entry name" value="ASPARTYL PROTEASE-RELATED"/>
    <property type="match status" value="1"/>
</dbReference>
<evidence type="ECO:0000313" key="8">
    <source>
        <dbReference type="Proteomes" id="UP001187471"/>
    </source>
</evidence>
<keyword evidence="3" id="KW-0964">Secreted</keyword>
<evidence type="ECO:0000256" key="2">
    <source>
        <dbReference type="ARBA" id="ARBA00007447"/>
    </source>
</evidence>
<reference evidence="7" key="1">
    <citation type="submission" date="2022-12" db="EMBL/GenBank/DDBJ databases">
        <title>Draft genome assemblies for two species of Escallonia (Escalloniales).</title>
        <authorList>
            <person name="Chanderbali A."/>
            <person name="Dervinis C."/>
            <person name="Anghel I."/>
            <person name="Soltis D."/>
            <person name="Soltis P."/>
            <person name="Zapata F."/>
        </authorList>
    </citation>
    <scope>NUCLEOTIDE SEQUENCE</scope>
    <source>
        <strain evidence="7">UCBG92.1500</strain>
        <tissue evidence="7">Leaf</tissue>
    </source>
</reference>
<evidence type="ECO:0000256" key="5">
    <source>
        <dbReference type="SAM" id="SignalP"/>
    </source>
</evidence>
<dbReference type="Pfam" id="PF14541">
    <property type="entry name" value="TAXi_C"/>
    <property type="match status" value="1"/>
</dbReference>
<comment type="similarity">
    <text evidence="2">Belongs to the peptidase A1 family.</text>
</comment>
<dbReference type="PROSITE" id="PS51767">
    <property type="entry name" value="PEPTIDASE_A1"/>
    <property type="match status" value="1"/>
</dbReference>
<protein>
    <recommendedName>
        <fullName evidence="6">Peptidase A1 domain-containing protein</fullName>
    </recommendedName>
</protein>
<keyword evidence="4 5" id="KW-0732">Signal</keyword>
<feature type="chain" id="PRO_5041679883" description="Peptidase A1 domain-containing protein" evidence="5">
    <location>
        <begin position="22"/>
        <end position="417"/>
    </location>
</feature>
<dbReference type="GO" id="GO:0004190">
    <property type="term" value="F:aspartic-type endopeptidase activity"/>
    <property type="evidence" value="ECO:0007669"/>
    <property type="project" value="InterPro"/>
</dbReference>
<keyword evidence="8" id="KW-1185">Reference proteome</keyword>
<comment type="subcellular location">
    <subcellularLocation>
        <location evidence="1">Secreted</location>
        <location evidence="1">Extracellular space</location>
    </subcellularLocation>
</comment>
<dbReference type="SUPFAM" id="SSF50630">
    <property type="entry name" value="Acid proteases"/>
    <property type="match status" value="1"/>
</dbReference>
<evidence type="ECO:0000313" key="7">
    <source>
        <dbReference type="EMBL" id="KAK2966889.1"/>
    </source>
</evidence>
<proteinExistence type="inferred from homology"/>
<comment type="caution">
    <text evidence="7">The sequence shown here is derived from an EMBL/GenBank/DDBJ whole genome shotgun (WGS) entry which is preliminary data.</text>
</comment>
<name>A0AA88QAW2_9ASTE</name>
<evidence type="ECO:0000256" key="3">
    <source>
        <dbReference type="ARBA" id="ARBA00022525"/>
    </source>
</evidence>